<dbReference type="InterPro" id="IPR050275">
    <property type="entry name" value="PGM_Phosphatase"/>
</dbReference>
<evidence type="ECO:0000256" key="2">
    <source>
        <dbReference type="PIRSR" id="PIRSR613078-2"/>
    </source>
</evidence>
<feature type="active site" description="Tele-phosphohistidine intermediate" evidence="1">
    <location>
        <position position="10"/>
    </location>
</feature>
<gene>
    <name evidence="3" type="ORF">C7B64_04760</name>
</gene>
<dbReference type="GO" id="GO:0016791">
    <property type="term" value="F:phosphatase activity"/>
    <property type="evidence" value="ECO:0007669"/>
    <property type="project" value="TreeGrafter"/>
</dbReference>
<protein>
    <submittedName>
        <fullName evidence="3">Histidine phosphatase family protein</fullName>
    </submittedName>
</protein>
<dbReference type="Proteomes" id="UP000238762">
    <property type="component" value="Unassembled WGS sequence"/>
</dbReference>
<reference evidence="3 4" key="2">
    <citation type="submission" date="2018-03" db="EMBL/GenBank/DDBJ databases">
        <title>The ancient ancestry and fast evolution of plastids.</title>
        <authorList>
            <person name="Moore K.R."/>
            <person name="Magnabosco C."/>
            <person name="Momper L."/>
            <person name="Gold D.A."/>
            <person name="Bosak T."/>
            <person name="Fournier G.P."/>
        </authorList>
    </citation>
    <scope>NUCLEOTIDE SEQUENCE [LARGE SCALE GENOMIC DNA]</scope>
    <source>
        <strain evidence="3 4">CCAP 1448/3</strain>
    </source>
</reference>
<dbReference type="RefSeq" id="WP_106287508.1">
    <property type="nucleotide sequence ID" value="NZ_CAWNTC010000200.1"/>
</dbReference>
<proteinExistence type="predicted"/>
<name>A0A2T1C7L5_9CYAN</name>
<dbReference type="SUPFAM" id="SSF53254">
    <property type="entry name" value="Phosphoglycerate mutase-like"/>
    <property type="match status" value="1"/>
</dbReference>
<reference evidence="3 4" key="1">
    <citation type="submission" date="2018-02" db="EMBL/GenBank/DDBJ databases">
        <authorList>
            <person name="Cohen D.B."/>
            <person name="Kent A.D."/>
        </authorList>
    </citation>
    <scope>NUCLEOTIDE SEQUENCE [LARGE SCALE GENOMIC DNA]</scope>
    <source>
        <strain evidence="3 4">CCAP 1448/3</strain>
    </source>
</reference>
<dbReference type="AlphaFoldDB" id="A0A2T1C7L5"/>
<evidence type="ECO:0000313" key="3">
    <source>
        <dbReference type="EMBL" id="PSB04275.1"/>
    </source>
</evidence>
<feature type="binding site" evidence="2">
    <location>
        <position position="59"/>
    </location>
    <ligand>
        <name>substrate</name>
    </ligand>
</feature>
<evidence type="ECO:0000313" key="4">
    <source>
        <dbReference type="Proteomes" id="UP000238762"/>
    </source>
</evidence>
<dbReference type="GO" id="GO:0005737">
    <property type="term" value="C:cytoplasm"/>
    <property type="evidence" value="ECO:0007669"/>
    <property type="project" value="TreeGrafter"/>
</dbReference>
<dbReference type="PANTHER" id="PTHR48100:SF1">
    <property type="entry name" value="HISTIDINE PHOSPHATASE FAMILY PROTEIN-RELATED"/>
    <property type="match status" value="1"/>
</dbReference>
<dbReference type="InterPro" id="IPR013078">
    <property type="entry name" value="His_Pase_superF_clade-1"/>
</dbReference>
<feature type="active site" description="Proton donor/acceptor" evidence="1">
    <location>
        <position position="83"/>
    </location>
</feature>
<dbReference type="OrthoDB" id="9781415at2"/>
<dbReference type="InterPro" id="IPR029033">
    <property type="entry name" value="His_PPase_superfam"/>
</dbReference>
<evidence type="ECO:0000256" key="1">
    <source>
        <dbReference type="PIRSR" id="PIRSR613078-1"/>
    </source>
</evidence>
<keyword evidence="4" id="KW-1185">Reference proteome</keyword>
<dbReference type="SMART" id="SM00855">
    <property type="entry name" value="PGAM"/>
    <property type="match status" value="1"/>
</dbReference>
<dbReference type="CDD" id="cd07067">
    <property type="entry name" value="HP_PGM_like"/>
    <property type="match status" value="1"/>
</dbReference>
<dbReference type="Gene3D" id="3.40.50.1240">
    <property type="entry name" value="Phosphoglycerate mutase-like"/>
    <property type="match status" value="1"/>
</dbReference>
<organism evidence="3 4">
    <name type="scientific">Merismopedia glauca CCAP 1448/3</name>
    <dbReference type="NCBI Taxonomy" id="1296344"/>
    <lineage>
        <taxon>Bacteria</taxon>
        <taxon>Bacillati</taxon>
        <taxon>Cyanobacteriota</taxon>
        <taxon>Cyanophyceae</taxon>
        <taxon>Synechococcales</taxon>
        <taxon>Merismopediaceae</taxon>
        <taxon>Merismopedia</taxon>
    </lineage>
</organism>
<comment type="caution">
    <text evidence="3">The sequence shown here is derived from an EMBL/GenBank/DDBJ whole genome shotgun (WGS) entry which is preliminary data.</text>
</comment>
<dbReference type="PANTHER" id="PTHR48100">
    <property type="entry name" value="BROAD-SPECIFICITY PHOSPHATASE YOR283W-RELATED"/>
    <property type="match status" value="1"/>
</dbReference>
<dbReference type="EMBL" id="PVWJ01000015">
    <property type="protein sequence ID" value="PSB04275.1"/>
    <property type="molecule type" value="Genomic_DNA"/>
</dbReference>
<accession>A0A2T1C7L5</accession>
<dbReference type="Pfam" id="PF00300">
    <property type="entry name" value="His_Phos_1"/>
    <property type="match status" value="1"/>
</dbReference>
<sequence length="212" mass="23549">MCLKIYFLRHGETTYSIGGGFCGDLDPELTPSGLKMAQGFADTYSSTPWTAIYASPKQRAVATAKPLCQALNIEMQLRDGLKEIAFGEWEGKTVEQVKQEYAEDYISWMTEPAWNPPPGGETSVEIASRASLVIAEIQQNYLTGNVLVVSHKATIRIMLCSLLGIDLGRYRDRINVLAASLSIVKFDTYGPLLEVLGDRYHLPLELRQREGT</sequence>